<evidence type="ECO:0000256" key="1">
    <source>
        <dbReference type="ARBA" id="ARBA00008226"/>
    </source>
</evidence>
<dbReference type="InterPro" id="IPR018165">
    <property type="entry name" value="Ala-tRNA-synth_IIc_core"/>
</dbReference>
<evidence type="ECO:0000313" key="11">
    <source>
        <dbReference type="EMBL" id="PJE59990.1"/>
    </source>
</evidence>
<dbReference type="InterPro" id="IPR050058">
    <property type="entry name" value="Ala-tRNA_ligase"/>
</dbReference>
<dbReference type="EC" id="6.1.1.7" evidence="9"/>
<dbReference type="Gene3D" id="3.30.930.10">
    <property type="entry name" value="Bira Bifunctional Protein, Domain 2"/>
    <property type="match status" value="1"/>
</dbReference>
<keyword evidence="8 9" id="KW-0030">Aminoacyl-tRNA synthetase</keyword>
<keyword evidence="9" id="KW-0479">Metal-binding</keyword>
<evidence type="ECO:0000256" key="5">
    <source>
        <dbReference type="ARBA" id="ARBA00022840"/>
    </source>
</evidence>
<evidence type="ECO:0000259" key="10">
    <source>
        <dbReference type="PROSITE" id="PS50860"/>
    </source>
</evidence>
<keyword evidence="7 9" id="KW-0648">Protein biosynthesis</keyword>
<dbReference type="GO" id="GO:0006419">
    <property type="term" value="P:alanyl-tRNA aminoacylation"/>
    <property type="evidence" value="ECO:0007669"/>
    <property type="project" value="UniProtKB-UniRule"/>
</dbReference>
<dbReference type="InterPro" id="IPR018162">
    <property type="entry name" value="Ala-tRNA-ligase_IIc_anticod-bd"/>
</dbReference>
<dbReference type="Gene3D" id="3.30.54.20">
    <property type="match status" value="1"/>
</dbReference>
<accession>A0A2M8KJ94</accession>
<keyword evidence="2 9" id="KW-0820">tRNA-binding</keyword>
<dbReference type="PANTHER" id="PTHR11777:SF9">
    <property type="entry name" value="ALANINE--TRNA LIGASE, CYTOPLASMIC"/>
    <property type="match status" value="1"/>
</dbReference>
<dbReference type="SUPFAM" id="SSF55186">
    <property type="entry name" value="ThrRS/AlaRS common domain"/>
    <property type="match status" value="1"/>
</dbReference>
<evidence type="ECO:0000256" key="4">
    <source>
        <dbReference type="ARBA" id="ARBA00022741"/>
    </source>
</evidence>
<name>A0A2M8KJ94_9BACT</name>
<evidence type="ECO:0000256" key="7">
    <source>
        <dbReference type="ARBA" id="ARBA00022917"/>
    </source>
</evidence>
<keyword evidence="9" id="KW-0963">Cytoplasm</keyword>
<dbReference type="FunFam" id="3.30.980.10:FF:000004">
    <property type="entry name" value="Alanine--tRNA ligase, cytoplasmic"/>
    <property type="match status" value="1"/>
</dbReference>
<dbReference type="InterPro" id="IPR018163">
    <property type="entry name" value="Thr/Ala-tRNA-synth_IIc_edit"/>
</dbReference>
<comment type="caution">
    <text evidence="11">The sequence shown here is derived from an EMBL/GenBank/DDBJ whole genome shotgun (WGS) entry which is preliminary data.</text>
</comment>
<dbReference type="PROSITE" id="PS50860">
    <property type="entry name" value="AA_TRNA_LIGASE_II_ALA"/>
    <property type="match status" value="1"/>
</dbReference>
<dbReference type="NCBIfam" id="NF002436">
    <property type="entry name" value="PRK01584.1"/>
    <property type="match status" value="1"/>
</dbReference>
<keyword evidence="3 9" id="KW-0436">Ligase</keyword>
<dbReference type="SUPFAM" id="SSF55681">
    <property type="entry name" value="Class II aaRS and biotin synthetases"/>
    <property type="match status" value="1"/>
</dbReference>
<dbReference type="SUPFAM" id="SSF101353">
    <property type="entry name" value="Putative anticodon-binding domain of alanyl-tRNA synthetase (AlaRS)"/>
    <property type="match status" value="1"/>
</dbReference>
<proteinExistence type="inferred from homology"/>
<comment type="domain">
    <text evidence="9">Consists of three domains; the N-terminal catalytic domain, the editing domain and the C-terminal C-Ala domain. The editing domain removes incorrectly charged amino acids, while the C-Ala domain, along with tRNA(Ala), serves as a bridge to cooperatively bring together the editing and aminoacylation centers thus stimulating deacylation of misacylated tRNAs.</text>
</comment>
<dbReference type="HAMAP" id="MF_00036_B">
    <property type="entry name" value="Ala_tRNA_synth_B"/>
    <property type="match status" value="1"/>
</dbReference>
<comment type="cofactor">
    <cofactor evidence="9">
        <name>Zn(2+)</name>
        <dbReference type="ChEBI" id="CHEBI:29105"/>
    </cofactor>
    <text evidence="9">Binds 1 zinc ion per subunit.</text>
</comment>
<feature type="binding site" evidence="9">
    <location>
        <position position="491"/>
    </location>
    <ligand>
        <name>Zn(2+)</name>
        <dbReference type="ChEBI" id="CHEBI:29105"/>
    </ligand>
</feature>
<dbReference type="PRINTS" id="PR00980">
    <property type="entry name" value="TRNASYNTHALA"/>
</dbReference>
<dbReference type="PANTHER" id="PTHR11777">
    <property type="entry name" value="ALANYL-TRNA SYNTHETASE"/>
    <property type="match status" value="1"/>
</dbReference>
<dbReference type="GO" id="GO:0005829">
    <property type="term" value="C:cytosol"/>
    <property type="evidence" value="ECO:0007669"/>
    <property type="project" value="TreeGrafter"/>
</dbReference>
<dbReference type="CDD" id="cd00673">
    <property type="entry name" value="AlaRS_core"/>
    <property type="match status" value="1"/>
</dbReference>
<comment type="subcellular location">
    <subcellularLocation>
        <location evidence="9">Cytoplasm</location>
    </subcellularLocation>
</comment>
<dbReference type="InterPro" id="IPR018164">
    <property type="entry name" value="Ala-tRNA-synth_IIc_N"/>
</dbReference>
<dbReference type="InterPro" id="IPR002318">
    <property type="entry name" value="Ala-tRNA-lgiase_IIc"/>
</dbReference>
<evidence type="ECO:0000256" key="3">
    <source>
        <dbReference type="ARBA" id="ARBA00022598"/>
    </source>
</evidence>
<keyword evidence="5 9" id="KW-0067">ATP-binding</keyword>
<evidence type="ECO:0000256" key="9">
    <source>
        <dbReference type="HAMAP-Rule" id="MF_00036"/>
    </source>
</evidence>
<feature type="binding site" evidence="9">
    <location>
        <position position="487"/>
    </location>
    <ligand>
        <name>Zn(2+)</name>
        <dbReference type="ChEBI" id="CHEBI:29105"/>
    </ligand>
</feature>
<keyword evidence="9" id="KW-0862">Zinc</keyword>
<organism evidence="11 12">
    <name type="scientific">Candidatus Portnoybacteria bacterium CG10_big_fil_rev_8_21_14_0_10_44_7</name>
    <dbReference type="NCBI Taxonomy" id="1974816"/>
    <lineage>
        <taxon>Bacteria</taxon>
        <taxon>Candidatus Portnoyibacteriota</taxon>
    </lineage>
</organism>
<dbReference type="GO" id="GO:0000049">
    <property type="term" value="F:tRNA binding"/>
    <property type="evidence" value="ECO:0007669"/>
    <property type="project" value="UniProtKB-KW"/>
</dbReference>
<evidence type="ECO:0000256" key="2">
    <source>
        <dbReference type="ARBA" id="ARBA00022555"/>
    </source>
</evidence>
<dbReference type="EMBL" id="PFEA01000014">
    <property type="protein sequence ID" value="PJE59990.1"/>
    <property type="molecule type" value="Genomic_DNA"/>
</dbReference>
<sequence length="628" mass="70931">MTAQEIRTKFLKFMAAKGHTIIPSASLLPQNDPTTLFISAGMHPLVPHFLGEKHSGGQRVANIQKCIRTNDIDQVGDNRHLTFFEMMGNWSFGDSEKPDGIGAGYFKQQAIEWSWEFLTGSQWLGLSPERIYVTVFAGKGEIPLDRESIKIWQAQFKKAGIAAKVAGKDQSWSDPDVRIFPLGRADNWWEGGGQIAPGGPDSEMFFDTRPQTGHEQKTFTQLVDEFRFLEVWNDVFMQYRKKINGGYTELKQKNVDTGLGVERALTILNGVETVFETELFEPILTQIAQLSKTTYDEFKKEYRIIADHLKAAVFILAEGLLPSNLDQGYVLRRLIRRAIRYAKLIGIQNSFTVSVAEVVINMYKDTYFELEQNKKLIFEGLVKEEEKFRKTIESGLKKFEKQKAKIKSQKYNSKSKIIDGEVVFDLYQTYGFPPEITRELAKENGLKIDEEGFKKSLKHHQELSRTAAAGKFAGGLADHSAETTKLHTAAHLLLESLRRVLGEHVEQRGSNITAERLRFDFTHPEKLTQEQLKEVGNLVNQQIQKQLPVEFAEMPVQKAKELGATGVFGDKYGETVKVYTIGQNGAVFSREICGGPHVKNTKSLGHFKITKEQSSSAGVRRIKAVLET</sequence>
<feature type="binding site" evidence="9">
    <location>
        <position position="597"/>
    </location>
    <ligand>
        <name>Zn(2+)</name>
        <dbReference type="ChEBI" id="CHEBI:29105"/>
    </ligand>
</feature>
<dbReference type="GO" id="GO:0002161">
    <property type="term" value="F:aminoacyl-tRNA deacylase activity"/>
    <property type="evidence" value="ECO:0007669"/>
    <property type="project" value="TreeGrafter"/>
</dbReference>
<keyword evidence="6 9" id="KW-0694">RNA-binding</keyword>
<evidence type="ECO:0000256" key="6">
    <source>
        <dbReference type="ARBA" id="ARBA00022884"/>
    </source>
</evidence>
<protein>
    <recommendedName>
        <fullName evidence="9">Alanine--tRNA ligase</fullName>
        <ecNumber evidence="9">6.1.1.7</ecNumber>
    </recommendedName>
    <alternativeName>
        <fullName evidence="9">Alanyl-tRNA synthetase</fullName>
        <shortName evidence="9">AlaRS</shortName>
    </alternativeName>
</protein>
<gene>
    <name evidence="9" type="primary">alaS</name>
    <name evidence="11" type="ORF">COU85_00625</name>
</gene>
<dbReference type="GO" id="GO:0005524">
    <property type="term" value="F:ATP binding"/>
    <property type="evidence" value="ECO:0007669"/>
    <property type="project" value="UniProtKB-UniRule"/>
</dbReference>
<dbReference type="SMART" id="SM00863">
    <property type="entry name" value="tRNA_SAD"/>
    <property type="match status" value="1"/>
</dbReference>
<dbReference type="InterPro" id="IPR012947">
    <property type="entry name" value="tRNA_SAD"/>
</dbReference>
<keyword evidence="4 9" id="KW-0547">Nucleotide-binding</keyword>
<dbReference type="Pfam" id="PF01411">
    <property type="entry name" value="tRNA-synt_2c"/>
    <property type="match status" value="1"/>
</dbReference>
<comment type="catalytic activity">
    <reaction evidence="9">
        <text>tRNA(Ala) + L-alanine + ATP = L-alanyl-tRNA(Ala) + AMP + diphosphate</text>
        <dbReference type="Rhea" id="RHEA:12540"/>
        <dbReference type="Rhea" id="RHEA-COMP:9657"/>
        <dbReference type="Rhea" id="RHEA-COMP:9923"/>
        <dbReference type="ChEBI" id="CHEBI:30616"/>
        <dbReference type="ChEBI" id="CHEBI:33019"/>
        <dbReference type="ChEBI" id="CHEBI:57972"/>
        <dbReference type="ChEBI" id="CHEBI:78442"/>
        <dbReference type="ChEBI" id="CHEBI:78497"/>
        <dbReference type="ChEBI" id="CHEBI:456215"/>
        <dbReference type="EC" id="6.1.1.7"/>
    </reaction>
</comment>
<feature type="binding site" evidence="9">
    <location>
        <position position="593"/>
    </location>
    <ligand>
        <name>Zn(2+)</name>
        <dbReference type="ChEBI" id="CHEBI:29105"/>
    </ligand>
</feature>
<dbReference type="Pfam" id="PF07973">
    <property type="entry name" value="tRNA_SAD"/>
    <property type="match status" value="1"/>
</dbReference>
<dbReference type="Gene3D" id="3.30.980.10">
    <property type="entry name" value="Threonyl-trna Synthetase, Chain A, domain 2"/>
    <property type="match status" value="1"/>
</dbReference>
<dbReference type="GO" id="GO:0004813">
    <property type="term" value="F:alanine-tRNA ligase activity"/>
    <property type="evidence" value="ECO:0007669"/>
    <property type="project" value="UniProtKB-UniRule"/>
</dbReference>
<dbReference type="Proteomes" id="UP000231086">
    <property type="component" value="Unassembled WGS sequence"/>
</dbReference>
<dbReference type="InterPro" id="IPR023033">
    <property type="entry name" value="Ala_tRNA_ligase_euk/bac"/>
</dbReference>
<evidence type="ECO:0000256" key="8">
    <source>
        <dbReference type="ARBA" id="ARBA00023146"/>
    </source>
</evidence>
<dbReference type="InterPro" id="IPR045864">
    <property type="entry name" value="aa-tRNA-synth_II/BPL/LPL"/>
</dbReference>
<comment type="similarity">
    <text evidence="1 9">Belongs to the class-II aminoacyl-tRNA synthetase family.</text>
</comment>
<dbReference type="GO" id="GO:0008270">
    <property type="term" value="F:zinc ion binding"/>
    <property type="evidence" value="ECO:0007669"/>
    <property type="project" value="UniProtKB-UniRule"/>
</dbReference>
<evidence type="ECO:0000313" key="12">
    <source>
        <dbReference type="Proteomes" id="UP000231086"/>
    </source>
</evidence>
<feature type="domain" description="Alanyl-transfer RNA synthetases family profile" evidence="10">
    <location>
        <begin position="1"/>
        <end position="628"/>
    </location>
</feature>
<reference evidence="12" key="1">
    <citation type="submission" date="2017-09" db="EMBL/GenBank/DDBJ databases">
        <title>Depth-based differentiation of microbial function through sediment-hosted aquifers and enrichment of novel symbionts in the deep terrestrial subsurface.</title>
        <authorList>
            <person name="Probst A.J."/>
            <person name="Ladd B."/>
            <person name="Jarett J.K."/>
            <person name="Geller-Mcgrath D.E."/>
            <person name="Sieber C.M.K."/>
            <person name="Emerson J.B."/>
            <person name="Anantharaman K."/>
            <person name="Thomas B.C."/>
            <person name="Malmstrom R."/>
            <person name="Stieglmeier M."/>
            <person name="Klingl A."/>
            <person name="Woyke T."/>
            <person name="Ryan C.M."/>
            <person name="Banfield J.F."/>
        </authorList>
    </citation>
    <scope>NUCLEOTIDE SEQUENCE [LARGE SCALE GENOMIC DNA]</scope>
</reference>
<comment type="function">
    <text evidence="9">Catalyzes the attachment of alanine to tRNA(Ala) in a two-step reaction: alanine is first activated by ATP to form Ala-AMP and then transferred to the acceptor end of tRNA(Ala). Also edits incorrectly charged Ser-tRNA(Ala) and Gly-tRNA(Ala) via its editing domain.</text>
</comment>
<dbReference type="AlphaFoldDB" id="A0A2M8KJ94"/>